<dbReference type="AlphaFoldDB" id="A0A1J1J810"/>
<dbReference type="Proteomes" id="UP000183832">
    <property type="component" value="Unassembled WGS sequence"/>
</dbReference>
<organism evidence="1 2">
    <name type="scientific">Clunio marinus</name>
    <dbReference type="NCBI Taxonomy" id="568069"/>
    <lineage>
        <taxon>Eukaryota</taxon>
        <taxon>Metazoa</taxon>
        <taxon>Ecdysozoa</taxon>
        <taxon>Arthropoda</taxon>
        <taxon>Hexapoda</taxon>
        <taxon>Insecta</taxon>
        <taxon>Pterygota</taxon>
        <taxon>Neoptera</taxon>
        <taxon>Endopterygota</taxon>
        <taxon>Diptera</taxon>
        <taxon>Nematocera</taxon>
        <taxon>Chironomoidea</taxon>
        <taxon>Chironomidae</taxon>
        <taxon>Clunio</taxon>
    </lineage>
</organism>
<gene>
    <name evidence="1" type="ORF">CLUMA_CG021202</name>
</gene>
<dbReference type="EMBL" id="CVRI01000074">
    <property type="protein sequence ID" value="CRL07908.1"/>
    <property type="molecule type" value="Genomic_DNA"/>
</dbReference>
<evidence type="ECO:0000313" key="1">
    <source>
        <dbReference type="EMBL" id="CRL07908.1"/>
    </source>
</evidence>
<accession>A0A1J1J810</accession>
<proteinExistence type="predicted"/>
<name>A0A1J1J810_9DIPT</name>
<evidence type="ECO:0000313" key="2">
    <source>
        <dbReference type="Proteomes" id="UP000183832"/>
    </source>
</evidence>
<reference evidence="1 2" key="1">
    <citation type="submission" date="2015-04" db="EMBL/GenBank/DDBJ databases">
        <authorList>
            <person name="Syromyatnikov M.Y."/>
            <person name="Popov V.N."/>
        </authorList>
    </citation>
    <scope>NUCLEOTIDE SEQUENCE [LARGE SCALE GENOMIC DNA]</scope>
</reference>
<protein>
    <submittedName>
        <fullName evidence="1">CLUMA_CG021202, isoform A</fullName>
    </submittedName>
</protein>
<sequence length="62" mass="7086">MAKTISTNLNVYAQSSLCGKSLYMARDPIMLHTALQQKNTLMIIEAYEQSLQCLLKPLWRRG</sequence>
<keyword evidence="2" id="KW-1185">Reference proteome</keyword>